<evidence type="ECO:0000313" key="2">
    <source>
        <dbReference type="Proteomes" id="UP000014500"/>
    </source>
</evidence>
<reference evidence="2" key="1">
    <citation type="submission" date="2011-05" db="EMBL/GenBank/DDBJ databases">
        <authorList>
            <person name="Richards S.R."/>
            <person name="Qu J."/>
            <person name="Jiang H."/>
            <person name="Jhangiani S.N."/>
            <person name="Agravi P."/>
            <person name="Goodspeed R."/>
            <person name="Gross S."/>
            <person name="Mandapat C."/>
            <person name="Jackson L."/>
            <person name="Mathew T."/>
            <person name="Pu L."/>
            <person name="Thornton R."/>
            <person name="Saada N."/>
            <person name="Wilczek-Boney K.B."/>
            <person name="Lee S."/>
            <person name="Kovar C."/>
            <person name="Wu Y."/>
            <person name="Scherer S.E."/>
            <person name="Worley K.C."/>
            <person name="Muzny D.M."/>
            <person name="Gibbs R."/>
        </authorList>
    </citation>
    <scope>NUCLEOTIDE SEQUENCE</scope>
    <source>
        <strain evidence="2">Brora</strain>
    </source>
</reference>
<accession>T1IR23</accession>
<dbReference type="HOGENOM" id="CLU_992382_0_0_1"/>
<keyword evidence="2" id="KW-1185">Reference proteome</keyword>
<organism evidence="1 2">
    <name type="scientific">Strigamia maritima</name>
    <name type="common">European centipede</name>
    <name type="synonym">Geophilus maritimus</name>
    <dbReference type="NCBI Taxonomy" id="126957"/>
    <lineage>
        <taxon>Eukaryota</taxon>
        <taxon>Metazoa</taxon>
        <taxon>Ecdysozoa</taxon>
        <taxon>Arthropoda</taxon>
        <taxon>Myriapoda</taxon>
        <taxon>Chilopoda</taxon>
        <taxon>Pleurostigmophora</taxon>
        <taxon>Geophilomorpha</taxon>
        <taxon>Linotaeniidae</taxon>
        <taxon>Strigamia</taxon>
    </lineage>
</organism>
<proteinExistence type="predicted"/>
<reference evidence="1" key="2">
    <citation type="submission" date="2015-02" db="UniProtKB">
        <authorList>
            <consortium name="EnsemblMetazoa"/>
        </authorList>
    </citation>
    <scope>IDENTIFICATION</scope>
</reference>
<sequence>YKLRSSSALPSHNRLYFLITPACRRCYECAIAVLTIFAPQKHQLFQFLYQKKHHDQVKDLKNHFYDTIWSFMPHDHPVFEFEQHMETTDTIANLFCRRRTHNQTHAMKQLWRRLGYEKRPSANLNNWFNDIHSAKKVNVFCFGGGMGCEIVGFYLWLKAIKTDAVFHCNIVEEFNWLRETEYLFRTIHPNLSVPNFYYHDFSEFLLDHMKSSAVLFFYDKIGHGFLEAIRHIAIMAGLEKINEIEDVILSVPNYEVKAMEENHFAIRPLKSIQICAALWQK</sequence>
<protein>
    <submittedName>
        <fullName evidence="1">Uncharacterized protein</fullName>
    </submittedName>
</protein>
<dbReference type="EMBL" id="JH431327">
    <property type="status" value="NOT_ANNOTATED_CDS"/>
    <property type="molecule type" value="Genomic_DNA"/>
</dbReference>
<dbReference type="EnsemblMetazoa" id="SMAR003505-RA">
    <property type="protein sequence ID" value="SMAR003505-PA"/>
    <property type="gene ID" value="SMAR003505"/>
</dbReference>
<evidence type="ECO:0000313" key="1">
    <source>
        <dbReference type="EnsemblMetazoa" id="SMAR003505-PA"/>
    </source>
</evidence>
<dbReference type="PhylomeDB" id="T1IR23"/>
<dbReference type="Proteomes" id="UP000014500">
    <property type="component" value="Unassembled WGS sequence"/>
</dbReference>
<dbReference type="AlphaFoldDB" id="T1IR23"/>
<name>T1IR23_STRMM</name>